<accession>R4YVP2</accession>
<comment type="caution">
    <text evidence="2">The sequence shown here is derived from an EMBL/GenBank/DDBJ whole genome shotgun (WGS) entry which is preliminary data.</text>
</comment>
<dbReference type="STRING" id="1229780.BN381_10330"/>
<gene>
    <name evidence="2" type="ORF">BN381_10330</name>
</gene>
<protein>
    <submittedName>
        <fullName evidence="2">Uncharacterized protein</fullName>
    </submittedName>
</protein>
<dbReference type="AlphaFoldDB" id="R4YVP2"/>
<sequence length="101" mass="10654">MLAIRWPNPACRKGANTMPGRPANSRGRTPKRSSRPPNGMLMISTAHITASIMTTGARGRSHCGTWSSAPPRGDFGDGVVEVGKDAIGPVFQAEGQGRRLA</sequence>
<name>R4YVP2_9ACTN</name>
<feature type="region of interest" description="Disordered" evidence="1">
    <location>
        <begin position="56"/>
        <end position="80"/>
    </location>
</feature>
<proteinExistence type="predicted"/>
<keyword evidence="3" id="KW-1185">Reference proteome</keyword>
<evidence type="ECO:0000313" key="2">
    <source>
        <dbReference type="EMBL" id="CCM62099.1"/>
    </source>
</evidence>
<feature type="region of interest" description="Disordered" evidence="1">
    <location>
        <begin position="1"/>
        <end position="40"/>
    </location>
</feature>
<dbReference type="HOGENOM" id="CLU_2286343_0_0_11"/>
<dbReference type="Proteomes" id="UP000018291">
    <property type="component" value="Unassembled WGS sequence"/>
</dbReference>
<evidence type="ECO:0000256" key="1">
    <source>
        <dbReference type="SAM" id="MobiDB-lite"/>
    </source>
</evidence>
<dbReference type="EMBL" id="CANL01000001">
    <property type="protein sequence ID" value="CCM62099.1"/>
    <property type="molecule type" value="Genomic_DNA"/>
</dbReference>
<evidence type="ECO:0000313" key="3">
    <source>
        <dbReference type="Proteomes" id="UP000018291"/>
    </source>
</evidence>
<organism evidence="2 3">
    <name type="scientific">Candidatus Neomicrothrix parvicella RN1</name>
    <dbReference type="NCBI Taxonomy" id="1229780"/>
    <lineage>
        <taxon>Bacteria</taxon>
        <taxon>Bacillati</taxon>
        <taxon>Actinomycetota</taxon>
        <taxon>Acidimicrobiia</taxon>
        <taxon>Acidimicrobiales</taxon>
        <taxon>Microthrixaceae</taxon>
        <taxon>Candidatus Neomicrothrix</taxon>
    </lineage>
</organism>
<reference evidence="2 3" key="1">
    <citation type="journal article" date="2013" name="ISME J.">
        <title>Metabolic model for the filamentous 'Candidatus Microthrix parvicella' based on genomic and metagenomic analyses.</title>
        <authorList>
            <person name="Jon McIlroy S."/>
            <person name="Kristiansen R."/>
            <person name="Albertsen M."/>
            <person name="Michael Karst S."/>
            <person name="Rossetti S."/>
            <person name="Lund Nielsen J."/>
            <person name="Tandoi V."/>
            <person name="James Seviour R."/>
            <person name="Nielsen P.H."/>
        </authorList>
    </citation>
    <scope>NUCLEOTIDE SEQUENCE [LARGE SCALE GENOMIC DNA]</scope>
    <source>
        <strain evidence="2 3">RN1</strain>
    </source>
</reference>